<dbReference type="PANTHER" id="PTHR33169:SF27">
    <property type="entry name" value="TRANSCRIPTIONAL REGULATOR PADR FAMILY PROTEIN"/>
    <property type="match status" value="1"/>
</dbReference>
<organism evidence="2 3">
    <name type="scientific">Cohnella luojiensis</name>
    <dbReference type="NCBI Taxonomy" id="652876"/>
    <lineage>
        <taxon>Bacteria</taxon>
        <taxon>Bacillati</taxon>
        <taxon>Bacillota</taxon>
        <taxon>Bacilli</taxon>
        <taxon>Bacillales</taxon>
        <taxon>Paenibacillaceae</taxon>
        <taxon>Cohnella</taxon>
    </lineage>
</organism>
<comment type="caution">
    <text evidence="2">The sequence shown here is derived from an EMBL/GenBank/DDBJ whole genome shotgun (WGS) entry which is preliminary data.</text>
</comment>
<dbReference type="InterPro" id="IPR005149">
    <property type="entry name" value="Tscrpt_reg_PadR_N"/>
</dbReference>
<proteinExistence type="predicted"/>
<dbReference type="AlphaFoldDB" id="A0A4Y8LSL3"/>
<dbReference type="RefSeq" id="WP_135153643.1">
    <property type="nucleotide sequence ID" value="NZ_SOMN01000031.1"/>
</dbReference>
<dbReference type="PANTHER" id="PTHR33169">
    <property type="entry name" value="PADR-FAMILY TRANSCRIPTIONAL REGULATOR"/>
    <property type="match status" value="1"/>
</dbReference>
<sequence>MPKPKRSNLLALAILSLLHERPMHPYEIGVTMRQRGISDSIKLNTGSLYAVIDTLLKNKLIQPIETKKEGKHPERTIYEPTAAGKEEFFEWLRSLLRSPMKEYPQFAAGLSFLGHLPPRDALDLLKERSGALATQIQETRSSLEATLAMGIDRVFVIETEYSLALLDTERSWLERLIKDIEDEVVTEWRGDQLVWTVNYSQPTQDHPEEENSKDNP</sequence>
<dbReference type="InterPro" id="IPR052509">
    <property type="entry name" value="Metal_resp_DNA-bind_regulator"/>
</dbReference>
<feature type="domain" description="Transcription regulator PadR N-terminal" evidence="1">
    <location>
        <begin position="14"/>
        <end position="88"/>
    </location>
</feature>
<name>A0A4Y8LSL3_9BACL</name>
<keyword evidence="3" id="KW-1185">Reference proteome</keyword>
<dbReference type="Proteomes" id="UP000297900">
    <property type="component" value="Unassembled WGS sequence"/>
</dbReference>
<evidence type="ECO:0000313" key="2">
    <source>
        <dbReference type="EMBL" id="TFE23743.1"/>
    </source>
</evidence>
<dbReference type="EMBL" id="SOMN01000031">
    <property type="protein sequence ID" value="TFE23743.1"/>
    <property type="molecule type" value="Genomic_DNA"/>
</dbReference>
<reference evidence="2 3" key="1">
    <citation type="submission" date="2019-03" db="EMBL/GenBank/DDBJ databases">
        <title>Cohnella endophytica sp. nov., a novel endophytic bacterium isolated from bark of Sonneratia apetala.</title>
        <authorList>
            <person name="Tuo L."/>
        </authorList>
    </citation>
    <scope>NUCLEOTIDE SEQUENCE [LARGE SCALE GENOMIC DNA]</scope>
    <source>
        <strain evidence="2 3">CCTCC AB 208254</strain>
    </source>
</reference>
<dbReference type="SUPFAM" id="SSF46785">
    <property type="entry name" value="Winged helix' DNA-binding domain"/>
    <property type="match status" value="1"/>
</dbReference>
<protein>
    <submittedName>
        <fullName evidence="2">PadR family transcriptional regulator</fullName>
    </submittedName>
</protein>
<dbReference type="Pfam" id="PF03551">
    <property type="entry name" value="PadR"/>
    <property type="match status" value="1"/>
</dbReference>
<dbReference type="OrthoDB" id="9808762at2"/>
<evidence type="ECO:0000313" key="3">
    <source>
        <dbReference type="Proteomes" id="UP000297900"/>
    </source>
</evidence>
<dbReference type="Gene3D" id="1.10.10.10">
    <property type="entry name" value="Winged helix-like DNA-binding domain superfamily/Winged helix DNA-binding domain"/>
    <property type="match status" value="1"/>
</dbReference>
<evidence type="ECO:0000259" key="1">
    <source>
        <dbReference type="Pfam" id="PF03551"/>
    </source>
</evidence>
<gene>
    <name evidence="2" type="ORF">E2980_18080</name>
</gene>
<accession>A0A4Y8LSL3</accession>
<dbReference type="InterPro" id="IPR036388">
    <property type="entry name" value="WH-like_DNA-bd_sf"/>
</dbReference>
<dbReference type="InterPro" id="IPR036390">
    <property type="entry name" value="WH_DNA-bd_sf"/>
</dbReference>